<proteinExistence type="predicted"/>
<evidence type="ECO:0000256" key="1">
    <source>
        <dbReference type="ARBA" id="ARBA00023122"/>
    </source>
</evidence>
<dbReference type="PROSITE" id="PS51371">
    <property type="entry name" value="CBS"/>
    <property type="match status" value="2"/>
</dbReference>
<dbReference type="SUPFAM" id="SSF54631">
    <property type="entry name" value="CBS-domain pair"/>
    <property type="match status" value="1"/>
</dbReference>
<dbReference type="PANTHER" id="PTHR43080:SF2">
    <property type="entry name" value="CBS DOMAIN-CONTAINING PROTEIN"/>
    <property type="match status" value="1"/>
</dbReference>
<sequence>MKAHEIMITQVYTVRESDTVRAVIKNFIDHRISGLPVVNEKNEIIAYVSDGDIMRYIGKHENLVADFFYYVAVIKGDDEEFEDRVQKILDLNILSIAQKKVIKVSEDEEIENIAAILAKRHIKKLPVEHNGVLIGIISRGDVIRNCFKSIL</sequence>
<dbReference type="InterPro" id="IPR046342">
    <property type="entry name" value="CBS_dom_sf"/>
</dbReference>
<gene>
    <name evidence="4" type="ORF">I6U51_04980</name>
</gene>
<feature type="domain" description="CBS" evidence="3">
    <location>
        <begin position="7"/>
        <end position="64"/>
    </location>
</feature>
<feature type="domain" description="CBS" evidence="3">
    <location>
        <begin position="97"/>
        <end position="151"/>
    </location>
</feature>
<dbReference type="EMBL" id="JAEEGB010000005">
    <property type="protein sequence ID" value="MBI6872063.1"/>
    <property type="molecule type" value="Genomic_DNA"/>
</dbReference>
<keyword evidence="1 2" id="KW-0129">CBS domain</keyword>
<dbReference type="InterPro" id="IPR051257">
    <property type="entry name" value="Diverse_CBS-Domain"/>
</dbReference>
<name>A0A934HWG5_9CLOT</name>
<evidence type="ECO:0000313" key="5">
    <source>
        <dbReference type="Proteomes" id="UP000622687"/>
    </source>
</evidence>
<evidence type="ECO:0000256" key="2">
    <source>
        <dbReference type="PROSITE-ProRule" id="PRU00703"/>
    </source>
</evidence>
<dbReference type="PANTHER" id="PTHR43080">
    <property type="entry name" value="CBS DOMAIN-CONTAINING PROTEIN CBSX3, MITOCHONDRIAL"/>
    <property type="match status" value="1"/>
</dbReference>
<dbReference type="Gene3D" id="3.10.580.10">
    <property type="entry name" value="CBS-domain"/>
    <property type="match status" value="1"/>
</dbReference>
<evidence type="ECO:0000259" key="3">
    <source>
        <dbReference type="PROSITE" id="PS51371"/>
    </source>
</evidence>
<protein>
    <submittedName>
        <fullName evidence="4">CBS domain-containing protein</fullName>
    </submittedName>
</protein>
<dbReference type="RefSeq" id="WP_211141497.1">
    <property type="nucleotide sequence ID" value="NZ_JAEEGB010000005.1"/>
</dbReference>
<reference evidence="4" key="1">
    <citation type="submission" date="2020-12" db="EMBL/GenBank/DDBJ databases">
        <title>Clostridium thailandense sp. nov., a novel acetogenic bacterium isolated from peat land soil in Thailand.</title>
        <authorList>
            <person name="Chaikitkaew S."/>
            <person name="Birkeland N.K."/>
        </authorList>
    </citation>
    <scope>NUCLEOTIDE SEQUENCE</scope>
    <source>
        <strain evidence="4">DSM 17425</strain>
    </source>
</reference>
<dbReference type="CDD" id="cd04586">
    <property type="entry name" value="CBS_pair_BON_assoc"/>
    <property type="match status" value="1"/>
</dbReference>
<dbReference type="Pfam" id="PF00571">
    <property type="entry name" value="CBS"/>
    <property type="match status" value="2"/>
</dbReference>
<accession>A0A934HWG5</accession>
<evidence type="ECO:0000313" key="4">
    <source>
        <dbReference type="EMBL" id="MBI6872063.1"/>
    </source>
</evidence>
<comment type="caution">
    <text evidence="4">The sequence shown here is derived from an EMBL/GenBank/DDBJ whole genome shotgun (WGS) entry which is preliminary data.</text>
</comment>
<dbReference type="InterPro" id="IPR000644">
    <property type="entry name" value="CBS_dom"/>
</dbReference>
<dbReference type="SMART" id="SM00116">
    <property type="entry name" value="CBS"/>
    <property type="match status" value="2"/>
</dbReference>
<dbReference type="AlphaFoldDB" id="A0A934HWG5"/>
<dbReference type="Proteomes" id="UP000622687">
    <property type="component" value="Unassembled WGS sequence"/>
</dbReference>
<organism evidence="4 5">
    <name type="scientific">Clostridium aciditolerans</name>
    <dbReference type="NCBI Taxonomy" id="339861"/>
    <lineage>
        <taxon>Bacteria</taxon>
        <taxon>Bacillati</taxon>
        <taxon>Bacillota</taxon>
        <taxon>Clostridia</taxon>
        <taxon>Eubacteriales</taxon>
        <taxon>Clostridiaceae</taxon>
        <taxon>Clostridium</taxon>
    </lineage>
</organism>
<keyword evidence="5" id="KW-1185">Reference proteome</keyword>